<evidence type="ECO:0000313" key="9">
    <source>
        <dbReference type="Proteomes" id="UP000014400"/>
    </source>
</evidence>
<evidence type="ECO:0000256" key="7">
    <source>
        <dbReference type="SAM" id="Phobius"/>
    </source>
</evidence>
<keyword evidence="6 7" id="KW-0472">Membrane</keyword>
<organism evidence="8 9">
    <name type="scientific">Sutterella wadsworthensis HGA0223</name>
    <dbReference type="NCBI Taxonomy" id="1203554"/>
    <lineage>
        <taxon>Bacteria</taxon>
        <taxon>Pseudomonadati</taxon>
        <taxon>Pseudomonadota</taxon>
        <taxon>Betaproteobacteria</taxon>
        <taxon>Burkholderiales</taxon>
        <taxon>Sutterellaceae</taxon>
        <taxon>Sutterella</taxon>
    </lineage>
</organism>
<keyword evidence="3" id="KW-1003">Cell membrane</keyword>
<dbReference type="Proteomes" id="UP000014400">
    <property type="component" value="Unassembled WGS sequence"/>
</dbReference>
<dbReference type="InterPro" id="IPR052049">
    <property type="entry name" value="Electron_transfer_protein"/>
</dbReference>
<dbReference type="Pfam" id="PF03916">
    <property type="entry name" value="NrfD"/>
    <property type="match status" value="1"/>
</dbReference>
<reference evidence="8 9" key="1">
    <citation type="submission" date="2013-04" db="EMBL/GenBank/DDBJ databases">
        <title>The Genome Sequence of Sutterella wadsworthensis HGA0223.</title>
        <authorList>
            <consortium name="The Broad Institute Genomics Platform"/>
            <person name="Earl A."/>
            <person name="Ward D."/>
            <person name="Feldgarden M."/>
            <person name="Gevers D."/>
            <person name="Schmidt T.M."/>
            <person name="Dover J."/>
            <person name="Dai D."/>
            <person name="Walker B."/>
            <person name="Young S."/>
            <person name="Zeng Q."/>
            <person name="Gargeya S."/>
            <person name="Fitzgerald M."/>
            <person name="Haas B."/>
            <person name="Abouelleil A."/>
            <person name="Allen A.W."/>
            <person name="Alvarado L."/>
            <person name="Arachchi H.M."/>
            <person name="Berlin A.M."/>
            <person name="Chapman S.B."/>
            <person name="Gainer-Dewar J."/>
            <person name="Goldberg J."/>
            <person name="Griggs A."/>
            <person name="Gujja S."/>
            <person name="Hansen M."/>
            <person name="Howarth C."/>
            <person name="Imamovic A."/>
            <person name="Ireland A."/>
            <person name="Larimer J."/>
            <person name="McCowan C."/>
            <person name="Murphy C."/>
            <person name="Pearson M."/>
            <person name="Poon T.W."/>
            <person name="Priest M."/>
            <person name="Roberts A."/>
            <person name="Saif S."/>
            <person name="Shea T."/>
            <person name="Sisk P."/>
            <person name="Sykes S."/>
            <person name="Wortman J."/>
            <person name="Nusbaum C."/>
            <person name="Birren B."/>
        </authorList>
    </citation>
    <scope>NUCLEOTIDE SEQUENCE [LARGE SCALE GENOMIC DNA]</scope>
    <source>
        <strain evidence="8 9">HGA0223</strain>
    </source>
</reference>
<comment type="caution">
    <text evidence="8">The sequence shown here is derived from an EMBL/GenBank/DDBJ whole genome shotgun (WGS) entry which is preliminary data.</text>
</comment>
<comment type="similarity">
    <text evidence="2">Belongs to the NrfD family.</text>
</comment>
<evidence type="ECO:0008006" key="10">
    <source>
        <dbReference type="Google" id="ProtNLM"/>
    </source>
</evidence>
<evidence type="ECO:0000256" key="1">
    <source>
        <dbReference type="ARBA" id="ARBA00004651"/>
    </source>
</evidence>
<feature type="transmembrane region" description="Helical" evidence="7">
    <location>
        <begin position="254"/>
        <end position="275"/>
    </location>
</feature>
<dbReference type="Gene3D" id="1.20.1630.10">
    <property type="entry name" value="Formate dehydrogenase/DMSO reductase domain"/>
    <property type="match status" value="1"/>
</dbReference>
<keyword evidence="5 7" id="KW-1133">Transmembrane helix</keyword>
<gene>
    <name evidence="8" type="ORF">HMPREF1476_01150</name>
</gene>
<evidence type="ECO:0000256" key="6">
    <source>
        <dbReference type="ARBA" id="ARBA00023136"/>
    </source>
</evidence>
<dbReference type="PATRIC" id="fig|1203554.3.peg.1191"/>
<keyword evidence="9" id="KW-1185">Reference proteome</keyword>
<feature type="transmembrane region" description="Helical" evidence="7">
    <location>
        <begin position="181"/>
        <end position="203"/>
    </location>
</feature>
<keyword evidence="4 7" id="KW-0812">Transmembrane</keyword>
<dbReference type="STRING" id="1203554.HMPREF1476_01150"/>
<feature type="transmembrane region" description="Helical" evidence="7">
    <location>
        <begin position="21"/>
        <end position="41"/>
    </location>
</feature>
<name>S3BG90_9BURK</name>
<feature type="transmembrane region" description="Helical" evidence="7">
    <location>
        <begin position="224"/>
        <end position="248"/>
    </location>
</feature>
<sequence length="319" mass="33894">MDGVLDFSIGLTEGVAWPWPIAVYLFLAGISGGSLGVILTMMKLRGLSGDEPLLKASASIALATILLGMLCLVLDLTDPLFFWRILVFYNPTSVMSVGVMMLLFYIPLTAVLTVIVLRHSLKWLPFGLGGLVEKLGDIFNKARGPITWIVLFLAFGICAYTGFLISALIRYPLINTAVLPALFVASGVSAGTAAAKLLATAVFGEKRDSHTMHILHLAEWPMMAAEISCIFMIAMAMIFGMAGAQAAVTAFTTGVWATVFWVGAVGVGFGVPFALGMTGCTRSAAGFWTAGFAAVAGMMCLRLFILYAGQLNSLMLTPV</sequence>
<comment type="subcellular location">
    <subcellularLocation>
        <location evidence="1">Cell membrane</location>
        <topology evidence="1">Multi-pass membrane protein</topology>
    </subcellularLocation>
</comment>
<feature type="transmembrane region" description="Helical" evidence="7">
    <location>
        <begin position="287"/>
        <end position="309"/>
    </location>
</feature>
<protein>
    <recommendedName>
        <fullName evidence="10">Polysulphide reductase NrfD</fullName>
    </recommendedName>
</protein>
<dbReference type="HOGENOM" id="CLU_045348_1_2_4"/>
<feature type="transmembrane region" description="Helical" evidence="7">
    <location>
        <begin position="53"/>
        <end position="74"/>
    </location>
</feature>
<dbReference type="InterPro" id="IPR005614">
    <property type="entry name" value="NrfD-like"/>
</dbReference>
<dbReference type="GO" id="GO:0005886">
    <property type="term" value="C:plasma membrane"/>
    <property type="evidence" value="ECO:0007669"/>
    <property type="project" value="UniProtKB-SubCell"/>
</dbReference>
<feature type="transmembrane region" description="Helical" evidence="7">
    <location>
        <begin position="148"/>
        <end position="169"/>
    </location>
</feature>
<dbReference type="AlphaFoldDB" id="S3BG90"/>
<evidence type="ECO:0000256" key="3">
    <source>
        <dbReference type="ARBA" id="ARBA00022475"/>
    </source>
</evidence>
<evidence type="ECO:0000256" key="5">
    <source>
        <dbReference type="ARBA" id="ARBA00022989"/>
    </source>
</evidence>
<feature type="transmembrane region" description="Helical" evidence="7">
    <location>
        <begin position="94"/>
        <end position="117"/>
    </location>
</feature>
<evidence type="ECO:0000256" key="2">
    <source>
        <dbReference type="ARBA" id="ARBA00008929"/>
    </source>
</evidence>
<dbReference type="EMBL" id="ATCF01000016">
    <property type="protein sequence ID" value="EPD99471.1"/>
    <property type="molecule type" value="Genomic_DNA"/>
</dbReference>
<proteinExistence type="inferred from homology"/>
<evidence type="ECO:0000256" key="4">
    <source>
        <dbReference type="ARBA" id="ARBA00022692"/>
    </source>
</evidence>
<evidence type="ECO:0000313" key="8">
    <source>
        <dbReference type="EMBL" id="EPD99471.1"/>
    </source>
</evidence>
<dbReference type="PANTHER" id="PTHR34856:SF2">
    <property type="entry name" value="PROTEIN NRFD"/>
    <property type="match status" value="1"/>
</dbReference>
<dbReference type="RefSeq" id="WP_016474430.1">
    <property type="nucleotide sequence ID" value="NZ_KE150480.1"/>
</dbReference>
<dbReference type="PANTHER" id="PTHR34856">
    <property type="entry name" value="PROTEIN NRFD"/>
    <property type="match status" value="1"/>
</dbReference>
<accession>S3BG90</accession>
<dbReference type="eggNOG" id="COG3301">
    <property type="taxonomic scope" value="Bacteria"/>
</dbReference>